<reference evidence="3 4" key="1">
    <citation type="submission" date="2024-09" db="EMBL/GenBank/DDBJ databases">
        <authorList>
            <person name="Sun Q."/>
            <person name="Mori K."/>
        </authorList>
    </citation>
    <scope>NUCLEOTIDE SEQUENCE [LARGE SCALE GENOMIC DNA]</scope>
    <source>
        <strain evidence="3 4">KCTC 23076</strain>
    </source>
</reference>
<dbReference type="Pfam" id="PF03551">
    <property type="entry name" value="PadR"/>
    <property type="match status" value="1"/>
</dbReference>
<dbReference type="RefSeq" id="WP_386672456.1">
    <property type="nucleotide sequence ID" value="NZ_JBHLTG010000006.1"/>
</dbReference>
<accession>A0ABV6RUC9</accession>
<dbReference type="Proteomes" id="UP001589896">
    <property type="component" value="Unassembled WGS sequence"/>
</dbReference>
<dbReference type="InterPro" id="IPR036390">
    <property type="entry name" value="WH_DNA-bd_sf"/>
</dbReference>
<dbReference type="SUPFAM" id="SSF46785">
    <property type="entry name" value="Winged helix' DNA-binding domain"/>
    <property type="match status" value="1"/>
</dbReference>
<dbReference type="InterPro" id="IPR005149">
    <property type="entry name" value="Tscrpt_reg_PadR_N"/>
</dbReference>
<keyword evidence="4" id="KW-1185">Reference proteome</keyword>
<evidence type="ECO:0000256" key="1">
    <source>
        <dbReference type="SAM" id="MobiDB-lite"/>
    </source>
</evidence>
<evidence type="ECO:0000259" key="2">
    <source>
        <dbReference type="Pfam" id="PF03551"/>
    </source>
</evidence>
<dbReference type="InterPro" id="IPR036388">
    <property type="entry name" value="WH-like_DNA-bd_sf"/>
</dbReference>
<evidence type="ECO:0000313" key="4">
    <source>
        <dbReference type="Proteomes" id="UP001589896"/>
    </source>
</evidence>
<dbReference type="Gene3D" id="1.10.10.10">
    <property type="entry name" value="Winged helix-like DNA-binding domain superfamily/Winged helix DNA-binding domain"/>
    <property type="match status" value="1"/>
</dbReference>
<proteinExistence type="predicted"/>
<dbReference type="EMBL" id="JBHLTG010000006">
    <property type="protein sequence ID" value="MFC0680579.1"/>
    <property type="molecule type" value="Genomic_DNA"/>
</dbReference>
<comment type="caution">
    <text evidence="3">The sequence shown here is derived from an EMBL/GenBank/DDBJ whole genome shotgun (WGS) entry which is preliminary data.</text>
</comment>
<feature type="domain" description="Transcription regulator PadR N-terminal" evidence="2">
    <location>
        <begin position="12"/>
        <end position="86"/>
    </location>
</feature>
<name>A0ABV6RUC9_9GAMM</name>
<feature type="compositionally biased region" description="Pro residues" evidence="1">
    <location>
        <begin position="207"/>
        <end position="216"/>
    </location>
</feature>
<protein>
    <submittedName>
        <fullName evidence="3">PadR family transcriptional regulator</fullName>
    </submittedName>
</protein>
<evidence type="ECO:0000313" key="3">
    <source>
        <dbReference type="EMBL" id="MFC0680579.1"/>
    </source>
</evidence>
<organism evidence="3 4">
    <name type="scientific">Lysobacter korlensis</name>
    <dbReference type="NCBI Taxonomy" id="553636"/>
    <lineage>
        <taxon>Bacteria</taxon>
        <taxon>Pseudomonadati</taxon>
        <taxon>Pseudomonadota</taxon>
        <taxon>Gammaproteobacteria</taxon>
        <taxon>Lysobacterales</taxon>
        <taxon>Lysobacteraceae</taxon>
        <taxon>Lysobacter</taxon>
    </lineage>
</organism>
<dbReference type="PANTHER" id="PTHR43252:SF2">
    <property type="entry name" value="TRANSCRIPTION REGULATOR, PADR-LIKE FAMILY"/>
    <property type="match status" value="1"/>
</dbReference>
<dbReference type="PANTHER" id="PTHR43252">
    <property type="entry name" value="TRANSCRIPTIONAL REGULATOR YQJI"/>
    <property type="match status" value="1"/>
</dbReference>
<feature type="region of interest" description="Disordered" evidence="1">
    <location>
        <begin position="184"/>
        <end position="216"/>
    </location>
</feature>
<gene>
    <name evidence="3" type="ORF">ACFFGH_22340</name>
</gene>
<sequence length="216" mass="23625">MTGLSPLAISALALLAEAEMHPYEMYQLMLRRREDRVLKVSAGSLYRAVERLAADGLIESCGVERSGHRPERTVYAITDAGRQALRQSLAEMLGEYVNEYPRFPVAIREARNLPAPIVARLLRERLAKVDAAIRMLDTSLERIAAKELARHFVLDVHYTRAMLEAESSWIGQTIGQLEAGELTWPAPTASGAPAGLHSAGAAFPDPDASPPPTDGR</sequence>